<feature type="signal peptide" evidence="3">
    <location>
        <begin position="1"/>
        <end position="20"/>
    </location>
</feature>
<dbReference type="PROSITE" id="PS51257">
    <property type="entry name" value="PROKAR_LIPOPROTEIN"/>
    <property type="match status" value="1"/>
</dbReference>
<dbReference type="SMART" id="SM00327">
    <property type="entry name" value="VWA"/>
    <property type="match status" value="1"/>
</dbReference>
<dbReference type="EMBL" id="BMIN01000014">
    <property type="protein sequence ID" value="GGD20263.1"/>
    <property type="molecule type" value="Genomic_DNA"/>
</dbReference>
<evidence type="ECO:0000313" key="6">
    <source>
        <dbReference type="Proteomes" id="UP000642571"/>
    </source>
</evidence>
<organism evidence="5 6">
    <name type="scientific">Pontibacillus salipaludis</name>
    <dbReference type="NCBI Taxonomy" id="1697394"/>
    <lineage>
        <taxon>Bacteria</taxon>
        <taxon>Bacillati</taxon>
        <taxon>Bacillota</taxon>
        <taxon>Bacilli</taxon>
        <taxon>Bacillales</taxon>
        <taxon>Bacillaceae</taxon>
        <taxon>Pontibacillus</taxon>
    </lineage>
</organism>
<keyword evidence="6" id="KW-1185">Reference proteome</keyword>
<evidence type="ECO:0000259" key="4">
    <source>
        <dbReference type="PROSITE" id="PS50234"/>
    </source>
</evidence>
<dbReference type="SUPFAM" id="SSF53300">
    <property type="entry name" value="vWA-like"/>
    <property type="match status" value="1"/>
</dbReference>
<dbReference type="Proteomes" id="UP000642571">
    <property type="component" value="Unassembled WGS sequence"/>
</dbReference>
<gene>
    <name evidence="5" type="ORF">GCM10011389_29880</name>
</gene>
<keyword evidence="1" id="KW-0175">Coiled coil</keyword>
<evidence type="ECO:0000313" key="5">
    <source>
        <dbReference type="EMBL" id="GGD20263.1"/>
    </source>
</evidence>
<evidence type="ECO:0000256" key="3">
    <source>
        <dbReference type="SAM" id="SignalP"/>
    </source>
</evidence>
<dbReference type="InterPro" id="IPR036465">
    <property type="entry name" value="vWFA_dom_sf"/>
</dbReference>
<reference evidence="6" key="1">
    <citation type="journal article" date="2019" name="Int. J. Syst. Evol. Microbiol.">
        <title>The Global Catalogue of Microorganisms (GCM) 10K type strain sequencing project: providing services to taxonomists for standard genome sequencing and annotation.</title>
        <authorList>
            <consortium name="The Broad Institute Genomics Platform"/>
            <consortium name="The Broad Institute Genome Sequencing Center for Infectious Disease"/>
            <person name="Wu L."/>
            <person name="Ma J."/>
        </authorList>
    </citation>
    <scope>NUCLEOTIDE SEQUENCE [LARGE SCALE GENOMIC DNA]</scope>
    <source>
        <strain evidence="6">CGMCC 1.15353</strain>
    </source>
</reference>
<name>A0ABQ1QAN2_9BACI</name>
<sequence>MKVFRLILIGLLICFFSACSNQGEQAKGEQKLESNEQDEEVLKDLSESEQEADKENPSSEDTALFGSSHELPETTKDLINQKQGKYGHLNPDLEIVKKKIIDDLNQLDPLPENSNEETKKQYFRYMYSLIAKDFPDPQNTIKKWEYGASGNPDLPDAKFQFKDNYNVEVILDASGSMAAMVDGQTRMDLAKESIQLFLSKVPEEAKVSLRVYGHKGSGEESDKELSCSSIQQVYSFQSYNKEKFSKALNQLEPKGWTPIADTLKESQKSMEQFDSDSTTNLIYLVSDGIETCGGNPVQVAEQFSDSQAQPIINIIGFQADSDAQQQLKQVAQASNGMYSTVNNQEDLDEEFDRSQEVLERWEAWKEDALSDAKYASAENGYDITRFKNDWYATGVSQESDIGTVLYAAVDEDIITYDQRKELKSYADEIEKLVKESQDQLIKELEDINIEKVEELKKSIEEKFSENTKE</sequence>
<evidence type="ECO:0000256" key="2">
    <source>
        <dbReference type="SAM" id="MobiDB-lite"/>
    </source>
</evidence>
<dbReference type="Pfam" id="PF13519">
    <property type="entry name" value="VWA_2"/>
    <property type="match status" value="1"/>
</dbReference>
<accession>A0ABQ1QAN2</accession>
<evidence type="ECO:0000256" key="1">
    <source>
        <dbReference type="SAM" id="Coils"/>
    </source>
</evidence>
<feature type="compositionally biased region" description="Basic and acidic residues" evidence="2">
    <location>
        <begin position="26"/>
        <end position="57"/>
    </location>
</feature>
<dbReference type="InterPro" id="IPR002035">
    <property type="entry name" value="VWF_A"/>
</dbReference>
<proteinExistence type="predicted"/>
<protein>
    <recommendedName>
        <fullName evidence="4">VWFA domain-containing protein</fullName>
    </recommendedName>
</protein>
<dbReference type="PROSITE" id="PS50234">
    <property type="entry name" value="VWFA"/>
    <property type="match status" value="1"/>
</dbReference>
<dbReference type="RefSeq" id="WP_188655110.1">
    <property type="nucleotide sequence ID" value="NZ_BMIN01000014.1"/>
</dbReference>
<feature type="domain" description="VWFA" evidence="4">
    <location>
        <begin position="166"/>
        <end position="358"/>
    </location>
</feature>
<keyword evidence="3" id="KW-0732">Signal</keyword>
<dbReference type="Gene3D" id="3.40.50.410">
    <property type="entry name" value="von Willebrand factor, type A domain"/>
    <property type="match status" value="1"/>
</dbReference>
<feature type="region of interest" description="Disordered" evidence="2">
    <location>
        <begin position="25"/>
        <end position="72"/>
    </location>
</feature>
<feature type="coiled-coil region" evidence="1">
    <location>
        <begin position="419"/>
        <end position="469"/>
    </location>
</feature>
<comment type="caution">
    <text evidence="5">The sequence shown here is derived from an EMBL/GenBank/DDBJ whole genome shotgun (WGS) entry which is preliminary data.</text>
</comment>
<feature type="chain" id="PRO_5047206214" description="VWFA domain-containing protein" evidence="3">
    <location>
        <begin position="21"/>
        <end position="469"/>
    </location>
</feature>